<dbReference type="Gene3D" id="3.40.50.1110">
    <property type="entry name" value="SGNH hydrolase"/>
    <property type="match status" value="1"/>
</dbReference>
<organism evidence="3 4">
    <name type="scientific">Clostridium gelidum</name>
    <dbReference type="NCBI Taxonomy" id="704125"/>
    <lineage>
        <taxon>Bacteria</taxon>
        <taxon>Bacillati</taxon>
        <taxon>Bacillota</taxon>
        <taxon>Clostridia</taxon>
        <taxon>Eubacteriales</taxon>
        <taxon>Clostridiaceae</taxon>
        <taxon>Clostridium</taxon>
    </lineage>
</organism>
<gene>
    <name evidence="3" type="ORF">psyc5s11_48770</name>
</gene>
<proteinExistence type="predicted"/>
<feature type="domain" description="Sialate O-acetylesterase" evidence="2">
    <location>
        <begin position="276"/>
        <end position="380"/>
    </location>
</feature>
<feature type="domain" description="Sialate O-acetylesterase" evidence="2">
    <location>
        <begin position="86"/>
        <end position="203"/>
    </location>
</feature>
<evidence type="ECO:0000313" key="4">
    <source>
        <dbReference type="Proteomes" id="UP000824633"/>
    </source>
</evidence>
<name>A0ABM7TA29_9CLOT</name>
<reference evidence="4" key="1">
    <citation type="submission" date="2021-07" db="EMBL/GenBank/DDBJ databases">
        <title>Complete genome sequencing of a Clostridium isolate.</title>
        <authorList>
            <person name="Ueki A."/>
            <person name="Tonouchi A."/>
        </authorList>
    </citation>
    <scope>NUCLEOTIDE SEQUENCE [LARGE SCALE GENOMIC DNA]</scope>
    <source>
        <strain evidence="4">C5S11</strain>
    </source>
</reference>
<dbReference type="PANTHER" id="PTHR22901">
    <property type="entry name" value="SIALATE O-ACETYLESTERASE"/>
    <property type="match status" value="1"/>
</dbReference>
<evidence type="ECO:0000256" key="1">
    <source>
        <dbReference type="ARBA" id="ARBA00022801"/>
    </source>
</evidence>
<dbReference type="InterPro" id="IPR005181">
    <property type="entry name" value="SASA"/>
</dbReference>
<protein>
    <submittedName>
        <fullName evidence="3">9-O-acetylesterase</fullName>
    </submittedName>
</protein>
<dbReference type="InterPro" id="IPR039329">
    <property type="entry name" value="SIAE"/>
</dbReference>
<dbReference type="RefSeq" id="WP_224035047.1">
    <property type="nucleotide sequence ID" value="NZ_AP024849.1"/>
</dbReference>
<keyword evidence="4" id="KW-1185">Reference proteome</keyword>
<dbReference type="InterPro" id="IPR036514">
    <property type="entry name" value="SGNH_hydro_sf"/>
</dbReference>
<evidence type="ECO:0000313" key="3">
    <source>
        <dbReference type="EMBL" id="BCZ48810.1"/>
    </source>
</evidence>
<dbReference type="EMBL" id="AP024849">
    <property type="protein sequence ID" value="BCZ48810.1"/>
    <property type="molecule type" value="Genomic_DNA"/>
</dbReference>
<keyword evidence="1" id="KW-0378">Hydrolase</keyword>
<dbReference type="Pfam" id="PF03629">
    <property type="entry name" value="SASA"/>
    <property type="match status" value="2"/>
</dbReference>
<accession>A0ABM7TA29</accession>
<evidence type="ECO:0000259" key="2">
    <source>
        <dbReference type="Pfam" id="PF03629"/>
    </source>
</evidence>
<sequence length="504" mass="58205">MSNTFKVASVFTDNMVLQREGKINIWGQAEDNDKIEIEFCSQHEEAIAKNGTWKITLDLLNAGGPFDMCIKNKSNEITLKDILIGDVFVAAGQSNMEFKLKDSTIEKEEILNSNYPNIRLYTVPQIEYEDENKRIPDLEEGKWQVCSSETVEEFSAVAYYFAKKLRENLNVPIGIISCNKGGTSASCWMDKEYLLRDEDIKKAYVDEYLNAVNGLSEEEEDKRTNEYLKILDKYNKKLEEHKKKNPGISLSQLKSYAGHTPWPPPFGRKSYLRPCGLYKTMLKKIVPYSVKAILWYQGEEDTKYSELYKRLFSSLIENWRREWQNNDLPFIFVQLPNYEDDKIINSWAVVREAQLSVMKETNNCDMIVAIDCGEQRNIHPVNKKPVGERLALLVRNVIYNQNVNGYSPIFKSMELKENKIIISFDFAQKQELIIKDGEELNGFEVSGSDNKFIKVNGEIINNLVVIDCKNINEPKSIRYAWANYVEVNLYNKNELPASPFIVNI</sequence>
<dbReference type="SUPFAM" id="SSF52266">
    <property type="entry name" value="SGNH hydrolase"/>
    <property type="match status" value="1"/>
</dbReference>
<dbReference type="Proteomes" id="UP000824633">
    <property type="component" value="Chromosome"/>
</dbReference>
<dbReference type="PANTHER" id="PTHR22901:SF0">
    <property type="entry name" value="SIALATE O-ACETYLESTERASE"/>
    <property type="match status" value="1"/>
</dbReference>